<proteinExistence type="predicted"/>
<gene>
    <name evidence="2" type="ORF">BGZ97_012651</name>
</gene>
<sequence length="143" mass="15702">MDNKELLARQQDELLARQQDELLSEHLSSVGGYPVASPRTSLPLKSPPQTQAISQQQLSNGKNRTKNSSKSVVNNKSSDNSKNSDRSSYCSIGCSILDRISRLHSKRKRTRPISSSNSTDSNRILPNTLQGTKKGCTSPTCND</sequence>
<reference evidence="2" key="1">
    <citation type="journal article" date="2020" name="Fungal Divers.">
        <title>Resolving the Mortierellaceae phylogeny through synthesis of multi-gene phylogenetics and phylogenomics.</title>
        <authorList>
            <person name="Vandepol N."/>
            <person name="Liber J."/>
            <person name="Desiro A."/>
            <person name="Na H."/>
            <person name="Kennedy M."/>
            <person name="Barry K."/>
            <person name="Grigoriev I.V."/>
            <person name="Miller A.N."/>
            <person name="O'Donnell K."/>
            <person name="Stajich J.E."/>
            <person name="Bonito G."/>
        </authorList>
    </citation>
    <scope>NUCLEOTIDE SEQUENCE</scope>
    <source>
        <strain evidence="2">NVP60</strain>
    </source>
</reference>
<feature type="compositionally biased region" description="Basic residues" evidence="1">
    <location>
        <begin position="102"/>
        <end position="111"/>
    </location>
</feature>
<feature type="compositionally biased region" description="Polar residues" evidence="1">
    <location>
        <begin position="47"/>
        <end position="61"/>
    </location>
</feature>
<keyword evidence="3" id="KW-1185">Reference proteome</keyword>
<evidence type="ECO:0000313" key="3">
    <source>
        <dbReference type="Proteomes" id="UP000823405"/>
    </source>
</evidence>
<feature type="compositionally biased region" description="Polar residues" evidence="1">
    <location>
        <begin position="112"/>
        <end position="143"/>
    </location>
</feature>
<dbReference type="Proteomes" id="UP000823405">
    <property type="component" value="Unassembled WGS sequence"/>
</dbReference>
<accession>A0A9P6R155</accession>
<feature type="region of interest" description="Disordered" evidence="1">
    <location>
        <begin position="27"/>
        <end position="89"/>
    </location>
</feature>
<dbReference type="AlphaFoldDB" id="A0A9P6R155"/>
<evidence type="ECO:0000313" key="2">
    <source>
        <dbReference type="EMBL" id="KAG0310315.1"/>
    </source>
</evidence>
<feature type="compositionally biased region" description="Low complexity" evidence="1">
    <location>
        <begin position="66"/>
        <end position="81"/>
    </location>
</feature>
<comment type="caution">
    <text evidence="2">The sequence shown here is derived from an EMBL/GenBank/DDBJ whole genome shotgun (WGS) entry which is preliminary data.</text>
</comment>
<protein>
    <submittedName>
        <fullName evidence="2">Uncharacterized protein</fullName>
    </submittedName>
</protein>
<organism evidence="2 3">
    <name type="scientific">Linnemannia gamsii</name>
    <dbReference type="NCBI Taxonomy" id="64522"/>
    <lineage>
        <taxon>Eukaryota</taxon>
        <taxon>Fungi</taxon>
        <taxon>Fungi incertae sedis</taxon>
        <taxon>Mucoromycota</taxon>
        <taxon>Mortierellomycotina</taxon>
        <taxon>Mortierellomycetes</taxon>
        <taxon>Mortierellales</taxon>
        <taxon>Mortierellaceae</taxon>
        <taxon>Linnemannia</taxon>
    </lineage>
</organism>
<feature type="region of interest" description="Disordered" evidence="1">
    <location>
        <begin position="101"/>
        <end position="143"/>
    </location>
</feature>
<name>A0A9P6R155_9FUNG</name>
<evidence type="ECO:0000256" key="1">
    <source>
        <dbReference type="SAM" id="MobiDB-lite"/>
    </source>
</evidence>
<dbReference type="EMBL" id="JAAAIN010000855">
    <property type="protein sequence ID" value="KAG0310315.1"/>
    <property type="molecule type" value="Genomic_DNA"/>
</dbReference>